<evidence type="ECO:0000256" key="8">
    <source>
        <dbReference type="SAM" id="Phobius"/>
    </source>
</evidence>
<keyword evidence="3 8" id="KW-0812">Transmembrane</keyword>
<dbReference type="OrthoDB" id="5984008at2759"/>
<sequence>MMALAVTGGVALIVPSTSSFNETEFGIFCKGPFVVSCEACGLPVYQGRDNKVANQCLSAIVREKKGTSEKRDERGKFSFERSVTPLDFWIEYDGFEIRLLQFIAKSQSFYVALYDWAEWEQTALKNHHMLNISRDDPDVAKRGILALVSDDAFDMGIGSFTASSSLQDGLTAKFSDGFLSMTVALIQHLPYGSKEVHSIPFHPLILFTAFLLLIVYATLWNLAKSLDDARRRGVVVMVHSGQRSRRFWAYGTVKRFGTAMLEIFGSIFNQDIDKAKIGENIGPTEWAVLSSWWLYVIIFIAVYTAQMTSKMSVTYGDISPVMSLEELAYRSDLLPIVKQDSVLSAWLEDRKDEPVYRELWEKLVDHPQLLTGLSQGDIFKLLRSSGSGQHVLITSVKASFVYGRDLLCESHIQPIQYHFWKAFPVAPNNFHLRYKLNQGIARAMRTAVLSKLTRDFAIDNPPYCQKSTADFGMASLNMTNLDQSFVYLGYALFVCVTVALVEVMGSCCCRARSNRPIKR</sequence>
<evidence type="ECO:0000256" key="3">
    <source>
        <dbReference type="ARBA" id="ARBA00022692"/>
    </source>
</evidence>
<keyword evidence="6" id="KW-0675">Receptor</keyword>
<dbReference type="Proteomes" id="UP000192578">
    <property type="component" value="Unassembled WGS sequence"/>
</dbReference>
<keyword evidence="5 8" id="KW-0472">Membrane</keyword>
<comment type="caution">
    <text evidence="9">The sequence shown here is derived from an EMBL/GenBank/DDBJ whole genome shotgun (WGS) entry which is preliminary data.</text>
</comment>
<dbReference type="PANTHER" id="PTHR42643:SF24">
    <property type="entry name" value="IONOTROPIC RECEPTOR 60A"/>
    <property type="match status" value="1"/>
</dbReference>
<comment type="subcellular location">
    <subcellularLocation>
        <location evidence="1">Cell membrane</location>
        <topology evidence="1">Multi-pass membrane protein</topology>
    </subcellularLocation>
</comment>
<dbReference type="GO" id="GO:0005886">
    <property type="term" value="C:plasma membrane"/>
    <property type="evidence" value="ECO:0007669"/>
    <property type="project" value="UniProtKB-SubCell"/>
</dbReference>
<evidence type="ECO:0000256" key="6">
    <source>
        <dbReference type="ARBA" id="ARBA00023170"/>
    </source>
</evidence>
<dbReference type="AlphaFoldDB" id="A0A9X6RLE9"/>
<evidence type="ECO:0008006" key="11">
    <source>
        <dbReference type="Google" id="ProtNLM"/>
    </source>
</evidence>
<proteinExistence type="predicted"/>
<protein>
    <recommendedName>
        <fullName evidence="11">Ionotropic glutamate receptor C-terminal domain-containing protein</fullName>
    </recommendedName>
</protein>
<keyword evidence="10" id="KW-1185">Reference proteome</keyword>
<keyword evidence="2" id="KW-1003">Cell membrane</keyword>
<dbReference type="EMBL" id="MTYJ01000239">
    <property type="protein sequence ID" value="OWA51787.1"/>
    <property type="molecule type" value="Genomic_DNA"/>
</dbReference>
<feature type="transmembrane region" description="Helical" evidence="8">
    <location>
        <begin position="485"/>
        <end position="509"/>
    </location>
</feature>
<feature type="transmembrane region" description="Helical" evidence="8">
    <location>
        <begin position="204"/>
        <end position="223"/>
    </location>
</feature>
<accession>A0A9X6RLE9</accession>
<evidence type="ECO:0000313" key="9">
    <source>
        <dbReference type="EMBL" id="OWA51787.1"/>
    </source>
</evidence>
<dbReference type="InterPro" id="IPR052192">
    <property type="entry name" value="Insect_Ionotropic_Sensory_Rcpt"/>
</dbReference>
<dbReference type="Gene3D" id="1.10.287.70">
    <property type="match status" value="1"/>
</dbReference>
<evidence type="ECO:0000256" key="4">
    <source>
        <dbReference type="ARBA" id="ARBA00022989"/>
    </source>
</evidence>
<gene>
    <name evidence="9" type="ORF">BV898_16253</name>
</gene>
<feature type="transmembrane region" description="Helical" evidence="8">
    <location>
        <begin position="286"/>
        <end position="305"/>
    </location>
</feature>
<name>A0A9X6RLE9_HYPEX</name>
<dbReference type="PANTHER" id="PTHR42643">
    <property type="entry name" value="IONOTROPIC RECEPTOR 20A-RELATED"/>
    <property type="match status" value="1"/>
</dbReference>
<evidence type="ECO:0000256" key="7">
    <source>
        <dbReference type="ARBA" id="ARBA00023180"/>
    </source>
</evidence>
<evidence type="ECO:0000256" key="5">
    <source>
        <dbReference type="ARBA" id="ARBA00023136"/>
    </source>
</evidence>
<dbReference type="SUPFAM" id="SSF53850">
    <property type="entry name" value="Periplasmic binding protein-like II"/>
    <property type="match status" value="1"/>
</dbReference>
<evidence type="ECO:0000313" key="10">
    <source>
        <dbReference type="Proteomes" id="UP000192578"/>
    </source>
</evidence>
<evidence type="ECO:0000256" key="2">
    <source>
        <dbReference type="ARBA" id="ARBA00022475"/>
    </source>
</evidence>
<keyword evidence="4 8" id="KW-1133">Transmembrane helix</keyword>
<organism evidence="9 10">
    <name type="scientific">Hypsibius exemplaris</name>
    <name type="common">Freshwater tardigrade</name>
    <dbReference type="NCBI Taxonomy" id="2072580"/>
    <lineage>
        <taxon>Eukaryota</taxon>
        <taxon>Metazoa</taxon>
        <taxon>Ecdysozoa</taxon>
        <taxon>Tardigrada</taxon>
        <taxon>Eutardigrada</taxon>
        <taxon>Parachela</taxon>
        <taxon>Hypsibioidea</taxon>
        <taxon>Hypsibiidae</taxon>
        <taxon>Hypsibius</taxon>
    </lineage>
</organism>
<evidence type="ECO:0000256" key="1">
    <source>
        <dbReference type="ARBA" id="ARBA00004651"/>
    </source>
</evidence>
<keyword evidence="7" id="KW-0325">Glycoprotein</keyword>
<reference evidence="10" key="1">
    <citation type="submission" date="2017-01" db="EMBL/GenBank/DDBJ databases">
        <title>Comparative genomics of anhydrobiosis in the tardigrade Hypsibius dujardini.</title>
        <authorList>
            <person name="Yoshida Y."/>
            <person name="Koutsovoulos G."/>
            <person name="Laetsch D."/>
            <person name="Stevens L."/>
            <person name="Kumar S."/>
            <person name="Horikawa D."/>
            <person name="Ishino K."/>
            <person name="Komine S."/>
            <person name="Tomita M."/>
            <person name="Blaxter M."/>
            <person name="Arakawa K."/>
        </authorList>
    </citation>
    <scope>NUCLEOTIDE SEQUENCE [LARGE SCALE GENOMIC DNA]</scope>
    <source>
        <strain evidence="10">Z151</strain>
    </source>
</reference>